<dbReference type="AlphaFoldDB" id="A0A4P9XJC6"/>
<gene>
    <name evidence="2" type="ORF">THASP1DRAFT_32314</name>
</gene>
<name>A0A4P9XJC6_9FUNG</name>
<sequence length="258" mass="29100">MYSNSSANSSSAGGPHEEGPFFCKWRGCAASNRVFSNGADIWQHLVDTHLVQPARQDDKYQCCWEECVLERRNLFCLKSHMKKHLDWRPYGCSYCFEWFKHRCDHKKHVSTSKLYHPQSVEMEGNVAMLHVRCAGASAHPTPTTIWLDGVVPMEKPFAHPPPMLPSPSPSLHPQQAPAPLPSAGKAEEELHIWRILSDMLHGGAHVHATHGFAERIYYLQEHTEALVAVVQRLDDATLHQLDAIYHSLAADLACVRPQ</sequence>
<protein>
    <recommendedName>
        <fullName evidence="4">C2H2-type domain-containing protein</fullName>
    </recommendedName>
</protein>
<dbReference type="STRING" id="78915.A0A4P9XJC6"/>
<reference evidence="3" key="1">
    <citation type="journal article" date="2018" name="Nat. Microbiol.">
        <title>Leveraging single-cell genomics to expand the fungal tree of life.</title>
        <authorList>
            <person name="Ahrendt S.R."/>
            <person name="Quandt C.A."/>
            <person name="Ciobanu D."/>
            <person name="Clum A."/>
            <person name="Salamov A."/>
            <person name="Andreopoulos B."/>
            <person name="Cheng J.F."/>
            <person name="Woyke T."/>
            <person name="Pelin A."/>
            <person name="Henrissat B."/>
            <person name="Reynolds N.K."/>
            <person name="Benny G.L."/>
            <person name="Smith M.E."/>
            <person name="James T.Y."/>
            <person name="Grigoriev I.V."/>
        </authorList>
    </citation>
    <scope>NUCLEOTIDE SEQUENCE [LARGE SCALE GENOMIC DNA]</scope>
    <source>
        <strain evidence="3">RSA 1356</strain>
    </source>
</reference>
<feature type="compositionally biased region" description="Pro residues" evidence="1">
    <location>
        <begin position="158"/>
        <end position="180"/>
    </location>
</feature>
<accession>A0A4P9XJC6</accession>
<dbReference type="Gene3D" id="3.30.160.60">
    <property type="entry name" value="Classic Zinc Finger"/>
    <property type="match status" value="1"/>
</dbReference>
<proteinExistence type="predicted"/>
<dbReference type="Proteomes" id="UP000271241">
    <property type="component" value="Unassembled WGS sequence"/>
</dbReference>
<dbReference type="EMBL" id="KZ993014">
    <property type="protein sequence ID" value="RKP05857.1"/>
    <property type="molecule type" value="Genomic_DNA"/>
</dbReference>
<evidence type="ECO:0000313" key="2">
    <source>
        <dbReference type="EMBL" id="RKP05857.1"/>
    </source>
</evidence>
<feature type="region of interest" description="Disordered" evidence="1">
    <location>
        <begin position="158"/>
        <end position="181"/>
    </location>
</feature>
<keyword evidence="3" id="KW-1185">Reference proteome</keyword>
<evidence type="ECO:0000313" key="3">
    <source>
        <dbReference type="Proteomes" id="UP000271241"/>
    </source>
</evidence>
<evidence type="ECO:0000256" key="1">
    <source>
        <dbReference type="SAM" id="MobiDB-lite"/>
    </source>
</evidence>
<dbReference type="OrthoDB" id="8117402at2759"/>
<evidence type="ECO:0008006" key="4">
    <source>
        <dbReference type="Google" id="ProtNLM"/>
    </source>
</evidence>
<organism evidence="2 3">
    <name type="scientific">Thamnocephalis sphaerospora</name>
    <dbReference type="NCBI Taxonomy" id="78915"/>
    <lineage>
        <taxon>Eukaryota</taxon>
        <taxon>Fungi</taxon>
        <taxon>Fungi incertae sedis</taxon>
        <taxon>Zoopagomycota</taxon>
        <taxon>Zoopagomycotina</taxon>
        <taxon>Zoopagomycetes</taxon>
        <taxon>Zoopagales</taxon>
        <taxon>Sigmoideomycetaceae</taxon>
        <taxon>Thamnocephalis</taxon>
    </lineage>
</organism>